<keyword evidence="2" id="KW-1185">Reference proteome</keyword>
<dbReference type="EMBL" id="JAULSV010000004">
    <property type="protein sequence ID" value="KAK0646734.1"/>
    <property type="molecule type" value="Genomic_DNA"/>
</dbReference>
<organism evidence="1 2">
    <name type="scientific">Cercophora newfieldiana</name>
    <dbReference type="NCBI Taxonomy" id="92897"/>
    <lineage>
        <taxon>Eukaryota</taxon>
        <taxon>Fungi</taxon>
        <taxon>Dikarya</taxon>
        <taxon>Ascomycota</taxon>
        <taxon>Pezizomycotina</taxon>
        <taxon>Sordariomycetes</taxon>
        <taxon>Sordariomycetidae</taxon>
        <taxon>Sordariales</taxon>
        <taxon>Lasiosphaeriaceae</taxon>
        <taxon>Cercophora</taxon>
    </lineage>
</organism>
<name>A0AA39Y6Q3_9PEZI</name>
<protein>
    <submittedName>
        <fullName evidence="1">Uncharacterized protein</fullName>
    </submittedName>
</protein>
<sequence>MTTNLNERAYGCLPDDPTKPVLRFNSIIRRRVVEGDISVDAPAPKFADIVDNIAPLSGWDILGNNYFGTCVPATWANHRRMVTSRLSKKEVYPGVKDVFTLYKTSPANKDFDPSPEKYKKSNDNGMNFQALLDYLREHGGPDGVKVVAHAKIDPGDVQAVRQAIQILGSVWVRMECLQDINNEKIRLGEDDGNQVFTNVTGPVRKVGHSVLVGGHVPRMRCVTWGQVWEFEDACWDPKSQRVTDVWAVIWPEHLGTQSFMLGVSLDLLAKEVKRLTRENLAIPPANFSDIYFIKTNSTQSGKIEVHVAAAKDNYRAPNTSQTGAVHATPLDPKALQGVTLDIDNGDLYLIKTTNTNSGKVEISHLPADSKYQAAETPRPTAFNPSDAPNGRFIVDDGNLFFIKTKNTPNNLVEVHRAARPDYKIVETYPTTIPLSDSANGTFAVFAGNLYFIKHKQTKDKFVEVYVYWGSDKYRQASGTYYKTAMGVAEGPNGTWDVGPNQDLYLIKQRNVNTTKKVEVHICPRGPQGAAQKYAASSHYETWVAEGDGAKGVWCAR</sequence>
<comment type="caution">
    <text evidence="1">The sequence shown here is derived from an EMBL/GenBank/DDBJ whole genome shotgun (WGS) entry which is preliminary data.</text>
</comment>
<evidence type="ECO:0000313" key="2">
    <source>
        <dbReference type="Proteomes" id="UP001174936"/>
    </source>
</evidence>
<reference evidence="1" key="1">
    <citation type="submission" date="2023-06" db="EMBL/GenBank/DDBJ databases">
        <title>Genome-scale phylogeny and comparative genomics of the fungal order Sordariales.</title>
        <authorList>
            <consortium name="Lawrence Berkeley National Laboratory"/>
            <person name="Hensen N."/>
            <person name="Bonometti L."/>
            <person name="Westerberg I."/>
            <person name="Brannstrom I.O."/>
            <person name="Guillou S."/>
            <person name="Cros-Aarteil S."/>
            <person name="Calhoun S."/>
            <person name="Haridas S."/>
            <person name="Kuo A."/>
            <person name="Mondo S."/>
            <person name="Pangilinan J."/>
            <person name="Riley R."/>
            <person name="Labutti K."/>
            <person name="Andreopoulos B."/>
            <person name="Lipzen A."/>
            <person name="Chen C."/>
            <person name="Yanf M."/>
            <person name="Daum C."/>
            <person name="Ng V."/>
            <person name="Clum A."/>
            <person name="Steindorff A."/>
            <person name="Ohm R."/>
            <person name="Martin F."/>
            <person name="Silar P."/>
            <person name="Natvig D."/>
            <person name="Lalanne C."/>
            <person name="Gautier V."/>
            <person name="Ament-Velasquez S.L."/>
            <person name="Kruys A."/>
            <person name="Hutchinson M.I."/>
            <person name="Powell A.J."/>
            <person name="Barry K."/>
            <person name="Miller A.N."/>
            <person name="Grigoriev I.V."/>
            <person name="Debuchy R."/>
            <person name="Gladieux P."/>
            <person name="Thoren M.H."/>
            <person name="Johannesson H."/>
        </authorList>
    </citation>
    <scope>NUCLEOTIDE SEQUENCE</scope>
    <source>
        <strain evidence="1">SMH2532-1</strain>
    </source>
</reference>
<evidence type="ECO:0000313" key="1">
    <source>
        <dbReference type="EMBL" id="KAK0646734.1"/>
    </source>
</evidence>
<gene>
    <name evidence="1" type="ORF">B0T16DRAFT_458619</name>
</gene>
<accession>A0AA39Y6Q3</accession>
<dbReference type="Proteomes" id="UP001174936">
    <property type="component" value="Unassembled WGS sequence"/>
</dbReference>
<dbReference type="AlphaFoldDB" id="A0AA39Y6Q3"/>
<proteinExistence type="predicted"/>